<dbReference type="Proteomes" id="UP001208690">
    <property type="component" value="Unassembled WGS sequence"/>
</dbReference>
<dbReference type="Pfam" id="PF19851">
    <property type="entry name" value="DUF6326"/>
    <property type="match status" value="1"/>
</dbReference>
<comment type="caution">
    <text evidence="2">The sequence shown here is derived from an EMBL/GenBank/DDBJ whole genome shotgun (WGS) entry which is preliminary data.</text>
</comment>
<evidence type="ECO:0000313" key="3">
    <source>
        <dbReference type="Proteomes" id="UP001208690"/>
    </source>
</evidence>
<keyword evidence="1" id="KW-1133">Transmembrane helix</keyword>
<feature type="transmembrane region" description="Helical" evidence="1">
    <location>
        <begin position="12"/>
        <end position="32"/>
    </location>
</feature>
<dbReference type="EMBL" id="JALIEB010000004">
    <property type="protein sequence ID" value="MCV3271284.1"/>
    <property type="molecule type" value="Genomic_DNA"/>
</dbReference>
<organism evidence="2 3">
    <name type="scientific">Roseobacter sinensis</name>
    <dbReference type="NCBI Taxonomy" id="2931391"/>
    <lineage>
        <taxon>Bacteria</taxon>
        <taxon>Pseudomonadati</taxon>
        <taxon>Pseudomonadota</taxon>
        <taxon>Alphaproteobacteria</taxon>
        <taxon>Rhodobacterales</taxon>
        <taxon>Roseobacteraceae</taxon>
        <taxon>Roseobacter</taxon>
    </lineage>
</organism>
<sequence length="142" mass="15806">MRKIDPHTKLSVLWLFILLNIIFKDLHQFVMPGVIARLMTGEFNGVPITEELMLFGGIVVSVPIGMVPLSHLVQRRSLRPLTYCAAALTTVTMVPPQPVDLDDMYHFGLQLVAVGAIIWTVWQWREDVTAQAAASAPKAVSR</sequence>
<gene>
    <name evidence="2" type="ORF">MUB52_07590</name>
</gene>
<proteinExistence type="predicted"/>
<keyword evidence="1" id="KW-0812">Transmembrane</keyword>
<evidence type="ECO:0000313" key="2">
    <source>
        <dbReference type="EMBL" id="MCV3271284.1"/>
    </source>
</evidence>
<protein>
    <submittedName>
        <fullName evidence="2">DUF6326 family protein</fullName>
    </submittedName>
</protein>
<dbReference type="InterPro" id="IPR046289">
    <property type="entry name" value="DUF6326"/>
</dbReference>
<accession>A0ABT3BCZ9</accession>
<keyword evidence="1" id="KW-0472">Membrane</keyword>
<reference evidence="2 3" key="1">
    <citation type="submission" date="2022-04" db="EMBL/GenBank/DDBJ databases">
        <title>Roseobacter sp. WL0113 is a bacterium isolated from neritic sediment.</title>
        <authorList>
            <person name="Wang L."/>
            <person name="He W."/>
            <person name="Zhang D.-F."/>
        </authorList>
    </citation>
    <scope>NUCLEOTIDE SEQUENCE [LARGE SCALE GENOMIC DNA]</scope>
    <source>
        <strain evidence="2 3">WL0113</strain>
    </source>
</reference>
<keyword evidence="3" id="KW-1185">Reference proteome</keyword>
<feature type="transmembrane region" description="Helical" evidence="1">
    <location>
        <begin position="52"/>
        <end position="73"/>
    </location>
</feature>
<name>A0ABT3BCZ9_9RHOB</name>
<dbReference type="RefSeq" id="WP_263843611.1">
    <property type="nucleotide sequence ID" value="NZ_JALIEB010000004.1"/>
</dbReference>
<evidence type="ECO:0000256" key="1">
    <source>
        <dbReference type="SAM" id="Phobius"/>
    </source>
</evidence>